<reference evidence="1" key="1">
    <citation type="submission" date="2015-10" db="EMBL/GenBank/DDBJ databases">
        <title>Description of Candidatus Tenderia electrophaga gen. nov, sp. nov., an Uncultivated Electroautotroph from a Biocathode Enrichment.</title>
        <authorList>
            <person name="Eddie B.J."/>
            <person name="Malanoski A.P."/>
            <person name="Wang Z."/>
            <person name="Hall R.J."/>
            <person name="Oh S.D."/>
            <person name="Heiner C."/>
            <person name="Lin B."/>
            <person name="Strycharz-Glaven S.M."/>
        </authorList>
    </citation>
    <scope>NUCLEOTIDE SEQUENCE [LARGE SCALE GENOMIC DNA]</scope>
    <source>
        <strain evidence="1">NRL1</strain>
    </source>
</reference>
<evidence type="ECO:0000313" key="1">
    <source>
        <dbReference type="EMBL" id="ALP53483.1"/>
    </source>
</evidence>
<protein>
    <submittedName>
        <fullName evidence="1">Uncharacterized protein</fullName>
    </submittedName>
</protein>
<evidence type="ECO:0000313" key="2">
    <source>
        <dbReference type="Proteomes" id="UP000055136"/>
    </source>
</evidence>
<sequence length="79" mass="8210">MSRPVRHSLDYIAVDYPGTVATDKVTNQAEYAGQMEFSQRLLNAIPALPAQAFSGHGVAALQGGLDTGSAPCRVSSCSG</sequence>
<dbReference type="STRING" id="1748243.Tel_10185"/>
<gene>
    <name evidence="1" type="ORF">Tel_10185</name>
</gene>
<proteinExistence type="predicted"/>
<accession>A0A0S2TEA5</accession>
<keyword evidence="2" id="KW-1185">Reference proteome</keyword>
<dbReference type="AlphaFoldDB" id="A0A0S2TEA5"/>
<dbReference type="Proteomes" id="UP000055136">
    <property type="component" value="Chromosome"/>
</dbReference>
<name>A0A0S2TEA5_9GAMM</name>
<dbReference type="KEGG" id="tee:Tel_10185"/>
<dbReference type="EMBL" id="CP013099">
    <property type="protein sequence ID" value="ALP53483.1"/>
    <property type="molecule type" value="Genomic_DNA"/>
</dbReference>
<organism evidence="1 2">
    <name type="scientific">Candidatus Tenderia electrophaga</name>
    <dbReference type="NCBI Taxonomy" id="1748243"/>
    <lineage>
        <taxon>Bacteria</taxon>
        <taxon>Pseudomonadati</taxon>
        <taxon>Pseudomonadota</taxon>
        <taxon>Gammaproteobacteria</taxon>
        <taxon>Candidatus Tenderiales</taxon>
        <taxon>Candidatus Tenderiaceae</taxon>
        <taxon>Candidatus Tenderia</taxon>
    </lineage>
</organism>